<sequence length="775" mass="88660">MEKGTSISHYKILEKLGEGGMGVVYKAHDRSLDRIVAIKFLSSFQQHDELNKSRFLREARASAALSHPNIATVYEIGEADYSPFIVMDFYEGKTLRNKIKEQKIGIHEAIKIALKISSGLQKAHSKSIIHRDIKPANIIFSEDDELKIIDFGLAKFANQTMLTKSGTTLGTASYMSPEQLQGAAVDHRTDIWALGVLLYEILAGRCPFQGEYEQAIMYSIANEEPEYITKIRPDVPIRVEKIINKALQKHPEKRYQNMSDMLADLQLALDELESGKSRSASALKLSRKQRRYAFQSAIFLFVFTSLFLFFIYRPTEQNRTVSIALLPLENLSSSLAQDWFSDGMTDALITDLARISGLRIIARSSVMRYKETTKIASEIASELGVDYIIEGAVVESNNQIRISIRLIDAVNDEYLWAQVYNRDLKNVLNLQGEVAEAIAGQIQVQVTPYEQNLLSNRKDVNPEAYEAYLQGNYQRWQLTKQSIETALKYYQLAIDIDPDYAPAYAGVALSHLSKAQSGYASFNDVIDQTEKAAEKALEIDSNLSEIHYMKAIINTWVYWDWQDANNEFIRAIELNPNMPEARAFYSHLLFYLKKPNEALTHIQEAVKLDPYNPLFQAVYSMDLMYLKRYDEVISTMESNLEISPEDRTSLSTLRSAYHQKGMYEKAIETWKKSFEVRDDQEAIDILMNAYNQGGYEFALQKVAELYIERSKDEYITPWQIGTLYTRAGMKDEALDYLEMAYQENDLNMPYASVDPIFDYMRDDPRFVALINKMGL</sequence>
<evidence type="ECO:0000256" key="4">
    <source>
        <dbReference type="ARBA" id="ARBA00022840"/>
    </source>
</evidence>
<dbReference type="CDD" id="cd14014">
    <property type="entry name" value="STKc_PknB_like"/>
    <property type="match status" value="1"/>
</dbReference>
<dbReference type="NCBIfam" id="NF047558">
    <property type="entry name" value="TPR_END_plus"/>
    <property type="match status" value="1"/>
</dbReference>
<evidence type="ECO:0000313" key="10">
    <source>
        <dbReference type="Proteomes" id="UP001165366"/>
    </source>
</evidence>
<keyword evidence="7" id="KW-0472">Membrane</keyword>
<reference evidence="9" key="2">
    <citation type="submission" date="2024-05" db="EMBL/GenBank/DDBJ databases">
        <title>Rhodohalobacter halophilus gen. nov., sp. nov., a moderately halophilic member of the family Balneolaceae.</title>
        <authorList>
            <person name="Xia J."/>
        </authorList>
    </citation>
    <scope>NUCLEOTIDE SEQUENCE</scope>
    <source>
        <strain evidence="9">WB101</strain>
    </source>
</reference>
<proteinExistence type="predicted"/>
<keyword evidence="3 9" id="KW-0418">Kinase</keyword>
<evidence type="ECO:0000256" key="6">
    <source>
        <dbReference type="PROSITE-ProRule" id="PRU10141"/>
    </source>
</evidence>
<evidence type="ECO:0000256" key="2">
    <source>
        <dbReference type="ARBA" id="ARBA00022741"/>
    </source>
</evidence>
<gene>
    <name evidence="9" type="ORF">L6773_20905</name>
</gene>
<dbReference type="InterPro" id="IPR019734">
    <property type="entry name" value="TPR_rpt"/>
</dbReference>
<keyword evidence="5" id="KW-0802">TPR repeat</keyword>
<evidence type="ECO:0000256" key="1">
    <source>
        <dbReference type="ARBA" id="ARBA00022679"/>
    </source>
</evidence>
<dbReference type="InterPro" id="IPR011009">
    <property type="entry name" value="Kinase-like_dom_sf"/>
</dbReference>
<dbReference type="Gene3D" id="3.30.200.20">
    <property type="entry name" value="Phosphorylase Kinase, domain 1"/>
    <property type="match status" value="1"/>
</dbReference>
<dbReference type="SUPFAM" id="SSF52964">
    <property type="entry name" value="TolB, N-terminal domain"/>
    <property type="match status" value="1"/>
</dbReference>
<evidence type="ECO:0000313" key="9">
    <source>
        <dbReference type="EMBL" id="MCG2591043.1"/>
    </source>
</evidence>
<dbReference type="GO" id="GO:0016301">
    <property type="term" value="F:kinase activity"/>
    <property type="evidence" value="ECO:0007669"/>
    <property type="project" value="UniProtKB-KW"/>
</dbReference>
<keyword evidence="4 6" id="KW-0067">ATP-binding</keyword>
<keyword evidence="7" id="KW-0812">Transmembrane</keyword>
<keyword evidence="7" id="KW-1133">Transmembrane helix</keyword>
<dbReference type="EMBL" id="JAKLWS010000059">
    <property type="protein sequence ID" value="MCG2591043.1"/>
    <property type="molecule type" value="Genomic_DNA"/>
</dbReference>
<dbReference type="SUPFAM" id="SSF48452">
    <property type="entry name" value="TPR-like"/>
    <property type="match status" value="2"/>
</dbReference>
<dbReference type="Gene3D" id="3.40.50.10070">
    <property type="entry name" value="TolB, N-terminal domain"/>
    <property type="match status" value="1"/>
</dbReference>
<dbReference type="RefSeq" id="WP_237856595.1">
    <property type="nucleotide sequence ID" value="NZ_JAKLWS010000059.1"/>
</dbReference>
<dbReference type="PROSITE" id="PS50005">
    <property type="entry name" value="TPR"/>
    <property type="match status" value="1"/>
</dbReference>
<dbReference type="Pfam" id="PF00069">
    <property type="entry name" value="Pkinase"/>
    <property type="match status" value="1"/>
</dbReference>
<dbReference type="PROSITE" id="PS00107">
    <property type="entry name" value="PROTEIN_KINASE_ATP"/>
    <property type="match status" value="1"/>
</dbReference>
<dbReference type="InterPro" id="IPR017441">
    <property type="entry name" value="Protein_kinase_ATP_BS"/>
</dbReference>
<dbReference type="InterPro" id="IPR000719">
    <property type="entry name" value="Prot_kinase_dom"/>
</dbReference>
<dbReference type="SMART" id="SM00220">
    <property type="entry name" value="S_TKc"/>
    <property type="match status" value="1"/>
</dbReference>
<dbReference type="SMART" id="SM00028">
    <property type="entry name" value="TPR"/>
    <property type="match status" value="4"/>
</dbReference>
<dbReference type="PANTHER" id="PTHR43289:SF6">
    <property type="entry name" value="SERINE_THREONINE-PROTEIN KINASE NEKL-3"/>
    <property type="match status" value="1"/>
</dbReference>
<dbReference type="PROSITE" id="PS00108">
    <property type="entry name" value="PROTEIN_KINASE_ST"/>
    <property type="match status" value="1"/>
</dbReference>
<reference evidence="9" key="1">
    <citation type="submission" date="2022-01" db="EMBL/GenBank/DDBJ databases">
        <authorList>
            <person name="Wang Y."/>
        </authorList>
    </citation>
    <scope>NUCLEOTIDE SEQUENCE</scope>
    <source>
        <strain evidence="9">WB101</strain>
    </source>
</reference>
<evidence type="ECO:0000256" key="7">
    <source>
        <dbReference type="SAM" id="Phobius"/>
    </source>
</evidence>
<organism evidence="9 10">
    <name type="scientific">Rhodohalobacter sulfatireducens</name>
    <dbReference type="NCBI Taxonomy" id="2911366"/>
    <lineage>
        <taxon>Bacteria</taxon>
        <taxon>Pseudomonadati</taxon>
        <taxon>Balneolota</taxon>
        <taxon>Balneolia</taxon>
        <taxon>Balneolales</taxon>
        <taxon>Balneolaceae</taxon>
        <taxon>Rhodohalobacter</taxon>
    </lineage>
</organism>
<evidence type="ECO:0000256" key="3">
    <source>
        <dbReference type="ARBA" id="ARBA00022777"/>
    </source>
</evidence>
<keyword evidence="10" id="KW-1185">Reference proteome</keyword>
<dbReference type="InterPro" id="IPR011990">
    <property type="entry name" value="TPR-like_helical_dom_sf"/>
</dbReference>
<feature type="repeat" description="TPR" evidence="5">
    <location>
        <begin position="579"/>
        <end position="612"/>
    </location>
</feature>
<keyword evidence="1" id="KW-0808">Transferase</keyword>
<keyword evidence="2 6" id="KW-0547">Nucleotide-binding</keyword>
<name>A0ABS9KJM8_9BACT</name>
<evidence type="ECO:0000259" key="8">
    <source>
        <dbReference type="PROSITE" id="PS50011"/>
    </source>
</evidence>
<protein>
    <submittedName>
        <fullName evidence="9">Protein kinase</fullName>
    </submittedName>
</protein>
<feature type="binding site" evidence="6">
    <location>
        <position position="39"/>
    </location>
    <ligand>
        <name>ATP</name>
        <dbReference type="ChEBI" id="CHEBI:30616"/>
    </ligand>
</feature>
<dbReference type="PANTHER" id="PTHR43289">
    <property type="entry name" value="MITOGEN-ACTIVATED PROTEIN KINASE KINASE KINASE 20-RELATED"/>
    <property type="match status" value="1"/>
</dbReference>
<evidence type="ECO:0000256" key="5">
    <source>
        <dbReference type="PROSITE-ProRule" id="PRU00339"/>
    </source>
</evidence>
<dbReference type="Gene3D" id="1.10.510.10">
    <property type="entry name" value="Transferase(Phosphotransferase) domain 1"/>
    <property type="match status" value="1"/>
</dbReference>
<dbReference type="Gene3D" id="1.25.40.10">
    <property type="entry name" value="Tetratricopeptide repeat domain"/>
    <property type="match status" value="2"/>
</dbReference>
<dbReference type="PROSITE" id="PS50011">
    <property type="entry name" value="PROTEIN_KINASE_DOM"/>
    <property type="match status" value="1"/>
</dbReference>
<feature type="domain" description="Protein kinase" evidence="8">
    <location>
        <begin position="10"/>
        <end position="269"/>
    </location>
</feature>
<accession>A0ABS9KJM8</accession>
<dbReference type="InterPro" id="IPR008271">
    <property type="entry name" value="Ser/Thr_kinase_AS"/>
</dbReference>
<comment type="caution">
    <text evidence="9">The sequence shown here is derived from an EMBL/GenBank/DDBJ whole genome shotgun (WGS) entry which is preliminary data.</text>
</comment>
<dbReference type="SUPFAM" id="SSF56112">
    <property type="entry name" value="Protein kinase-like (PK-like)"/>
    <property type="match status" value="1"/>
</dbReference>
<dbReference type="Proteomes" id="UP001165366">
    <property type="component" value="Unassembled WGS sequence"/>
</dbReference>
<feature type="transmembrane region" description="Helical" evidence="7">
    <location>
        <begin position="292"/>
        <end position="312"/>
    </location>
</feature>